<protein>
    <recommendedName>
        <fullName evidence="3">Interleukin-2 receptor subunit alpha</fullName>
    </recommendedName>
</protein>
<dbReference type="GO" id="GO:0050798">
    <property type="term" value="P:activated T cell proliferation"/>
    <property type="evidence" value="ECO:0007669"/>
    <property type="project" value="Ensembl"/>
</dbReference>
<dbReference type="InterPro" id="IPR000436">
    <property type="entry name" value="Sushi_SCR_CCP_dom"/>
</dbReference>
<dbReference type="GO" id="GO:0046013">
    <property type="term" value="P:regulation of T cell homeostatic proliferation"/>
    <property type="evidence" value="ECO:0007669"/>
    <property type="project" value="Ensembl"/>
</dbReference>
<evidence type="ECO:0000313" key="21">
    <source>
        <dbReference type="Proteomes" id="UP000694547"/>
    </source>
</evidence>
<feature type="chain" id="PRO_5034301804" description="Interleukin-2 receptor subunit alpha" evidence="18">
    <location>
        <begin position="22"/>
        <end position="269"/>
    </location>
</feature>
<comment type="caution">
    <text evidence="15">Lacks conserved residue(s) required for the propagation of feature annotation.</text>
</comment>
<dbReference type="GO" id="GO:0006954">
    <property type="term" value="P:inflammatory response"/>
    <property type="evidence" value="ECO:0007669"/>
    <property type="project" value="TreeGrafter"/>
</dbReference>
<dbReference type="GO" id="GO:0002664">
    <property type="term" value="P:regulation of T cell tolerance induction"/>
    <property type="evidence" value="ECO:0007669"/>
    <property type="project" value="Ensembl"/>
</dbReference>
<evidence type="ECO:0000256" key="17">
    <source>
        <dbReference type="SAM" id="Phobius"/>
    </source>
</evidence>
<dbReference type="GO" id="GO:0042104">
    <property type="term" value="P:positive regulation of activated T cell proliferation"/>
    <property type="evidence" value="ECO:0007669"/>
    <property type="project" value="Ensembl"/>
</dbReference>
<feature type="disulfide bond" evidence="15">
    <location>
        <begin position="120"/>
        <end position="163"/>
    </location>
</feature>
<dbReference type="GO" id="GO:0019976">
    <property type="term" value="F:interleukin-2 binding"/>
    <property type="evidence" value="ECO:0007669"/>
    <property type="project" value="Ensembl"/>
</dbReference>
<dbReference type="GeneTree" id="ENSGT00390000018872"/>
<feature type="signal peptide" evidence="18">
    <location>
        <begin position="1"/>
        <end position="21"/>
    </location>
</feature>
<feature type="compositionally biased region" description="Basic and acidic residues" evidence="16">
    <location>
        <begin position="92"/>
        <end position="101"/>
    </location>
</feature>
<evidence type="ECO:0000256" key="10">
    <source>
        <dbReference type="ARBA" id="ARBA00023136"/>
    </source>
</evidence>
<feature type="domain" description="Sushi" evidence="19">
    <location>
        <begin position="118"/>
        <end position="181"/>
    </location>
</feature>
<evidence type="ECO:0000256" key="3">
    <source>
        <dbReference type="ARBA" id="ARBA00013445"/>
    </source>
</evidence>
<dbReference type="RefSeq" id="XP_006990265.3">
    <property type="nucleotide sequence ID" value="XM_006990203.4"/>
</dbReference>
<keyword evidence="12" id="KW-0675">Receptor</keyword>
<evidence type="ECO:0000256" key="18">
    <source>
        <dbReference type="SAM" id="SignalP"/>
    </source>
</evidence>
<keyword evidence="10 17" id="KW-0472">Membrane</keyword>
<dbReference type="SMART" id="SM00032">
    <property type="entry name" value="CCP"/>
    <property type="match status" value="2"/>
</dbReference>
<dbReference type="InterPro" id="IPR035976">
    <property type="entry name" value="Sushi/SCR/CCP_sf"/>
</dbReference>
<dbReference type="Proteomes" id="UP000694547">
    <property type="component" value="Chromosome 5"/>
</dbReference>
<evidence type="ECO:0000313" key="20">
    <source>
        <dbReference type="Ensembl" id="ENSPEMP00000011357.1"/>
    </source>
</evidence>
<name>A0A8C8TLR0_PERMB</name>
<sequence length="269" mass="30245">METLLLMLGLLSFLIGPSCLTEMCGHNPPEVANATFKALDYKNGTILNCECKRGFRRTKELVYMACSENSWSSSCQCTSNSHSNLRKQVTPKPEDQKERPTTEMQKSTPSVHQGNLPGHCGEPPPWEHEDSKRIYHFVVGQTVHYECIQGYKALQTGSATSICKMICGKKGWTQPQLTCVHEREYHPFPASEESQGSRDPFPESESETSCPITTTDFQLLTEAPATMETFILTTEYQIAVASCAFLLISILLLSGLTWQRRWKKSRRGI</sequence>
<evidence type="ECO:0000256" key="14">
    <source>
        <dbReference type="ARBA" id="ARBA00025938"/>
    </source>
</evidence>
<comment type="function">
    <text evidence="1">Receptor for interleukin-2. The receptor is involved in the regulation of immune tolerance by controlling regulatory T cells (TREGs) activity. TREGs suppress the activation and expansion of autoreactive T-cells.</text>
</comment>
<evidence type="ECO:0000256" key="2">
    <source>
        <dbReference type="ARBA" id="ARBA00004479"/>
    </source>
</evidence>
<evidence type="ECO:0000256" key="13">
    <source>
        <dbReference type="ARBA" id="ARBA00023180"/>
    </source>
</evidence>
<reference evidence="20" key="2">
    <citation type="submission" date="2025-08" db="UniProtKB">
        <authorList>
            <consortium name="Ensembl"/>
        </authorList>
    </citation>
    <scope>IDENTIFICATION</scope>
</reference>
<feature type="region of interest" description="Disordered" evidence="16">
    <location>
        <begin position="188"/>
        <end position="209"/>
    </location>
</feature>
<dbReference type="PROSITE" id="PS50923">
    <property type="entry name" value="SUSHI"/>
    <property type="match status" value="1"/>
</dbReference>
<evidence type="ECO:0000256" key="8">
    <source>
        <dbReference type="ARBA" id="ARBA00022859"/>
    </source>
</evidence>
<dbReference type="GO" id="GO:0006924">
    <property type="term" value="P:activation-induced cell death of T cells"/>
    <property type="evidence" value="ECO:0007669"/>
    <property type="project" value="Ensembl"/>
</dbReference>
<dbReference type="InterPro" id="IPR015486">
    <property type="entry name" value="IL-2_rcpt_alpha"/>
</dbReference>
<keyword evidence="5 17" id="KW-0812">Transmembrane</keyword>
<dbReference type="GO" id="GO:0050728">
    <property type="term" value="P:negative regulation of inflammatory response"/>
    <property type="evidence" value="ECO:0007669"/>
    <property type="project" value="Ensembl"/>
</dbReference>
<proteinExistence type="predicted"/>
<feature type="compositionally biased region" description="Polar residues" evidence="16">
    <location>
        <begin position="102"/>
        <end position="113"/>
    </location>
</feature>
<evidence type="ECO:0000256" key="7">
    <source>
        <dbReference type="ARBA" id="ARBA00022737"/>
    </source>
</evidence>
<feature type="region of interest" description="Disordered" evidence="16">
    <location>
        <begin position="79"/>
        <end position="125"/>
    </location>
</feature>
<dbReference type="Pfam" id="PF00084">
    <property type="entry name" value="Sushi"/>
    <property type="match status" value="1"/>
</dbReference>
<keyword evidence="6 18" id="KW-0732">Signal</keyword>
<comment type="subcellular location">
    <subcellularLocation>
        <location evidence="2">Membrane</location>
        <topology evidence="2">Single-pass type I membrane protein</topology>
    </subcellularLocation>
</comment>
<evidence type="ECO:0000256" key="16">
    <source>
        <dbReference type="SAM" id="MobiDB-lite"/>
    </source>
</evidence>
<keyword evidence="13" id="KW-0325">Glycoprotein</keyword>
<keyword evidence="8" id="KW-0391">Immunity</keyword>
<comment type="subunit">
    <text evidence="14">Non-covalent dimer of an alpha and a beta subunit. IL2R exists in 3 different forms: a high affinity dimer, an intermediate affinity monomer (beta subunit), and a low affinity monomer (alpha subunit). The high and intermediate affinity forms also associate with a gamma subunit.</text>
</comment>
<evidence type="ECO:0000256" key="11">
    <source>
        <dbReference type="ARBA" id="ARBA00023157"/>
    </source>
</evidence>
<dbReference type="AlphaFoldDB" id="A0A8C8TLR0"/>
<dbReference type="SUPFAM" id="SSF57535">
    <property type="entry name" value="Complement control module/SCR domain"/>
    <property type="match status" value="2"/>
</dbReference>
<dbReference type="PANTHER" id="PTHR10573:SF0">
    <property type="entry name" value="INTERLEUKIN-2 RECEPTOR SUBUNIT ALPHA"/>
    <property type="match status" value="1"/>
</dbReference>
<dbReference type="GO" id="GO:0007219">
    <property type="term" value="P:Notch signaling pathway"/>
    <property type="evidence" value="ECO:0007669"/>
    <property type="project" value="Ensembl"/>
</dbReference>
<reference evidence="20 21" key="1">
    <citation type="submission" date="2018-10" db="EMBL/GenBank/DDBJ databases">
        <title>Improved assembly of the deer mouse Peromyscus maniculatus genome.</title>
        <authorList>
            <person name="Lassance J.-M."/>
            <person name="Hoekstra H.E."/>
        </authorList>
    </citation>
    <scope>NUCLEOTIDE SEQUENCE [LARGE SCALE GENOMIC DNA]</scope>
</reference>
<dbReference type="GeneID" id="102913539"/>
<dbReference type="Ensembl" id="ENSPEMT00000015544.2">
    <property type="protein sequence ID" value="ENSPEMP00000011357.1"/>
    <property type="gene ID" value="ENSPEMG00000012027.2"/>
</dbReference>
<keyword evidence="11 15" id="KW-1015">Disulfide bond</keyword>
<gene>
    <name evidence="20" type="primary">Il2ra</name>
</gene>
<dbReference type="OrthoDB" id="9833060at2759"/>
<evidence type="ECO:0000256" key="15">
    <source>
        <dbReference type="PROSITE-ProRule" id="PRU00302"/>
    </source>
</evidence>
<evidence type="ECO:0000256" key="5">
    <source>
        <dbReference type="ARBA" id="ARBA00022692"/>
    </source>
</evidence>
<dbReference type="GO" id="GO:0004911">
    <property type="term" value="F:interleukin-2 receptor activity"/>
    <property type="evidence" value="ECO:0007669"/>
    <property type="project" value="Ensembl"/>
</dbReference>
<dbReference type="CTD" id="3559"/>
<evidence type="ECO:0000256" key="12">
    <source>
        <dbReference type="ARBA" id="ARBA00023170"/>
    </source>
</evidence>
<evidence type="ECO:0000256" key="6">
    <source>
        <dbReference type="ARBA" id="ARBA00022729"/>
    </source>
</evidence>
<dbReference type="Gene3D" id="2.20.28.230">
    <property type="match status" value="3"/>
</dbReference>
<evidence type="ECO:0000256" key="9">
    <source>
        <dbReference type="ARBA" id="ARBA00022989"/>
    </source>
</evidence>
<evidence type="ECO:0000259" key="19">
    <source>
        <dbReference type="PROSITE" id="PS50923"/>
    </source>
</evidence>
<evidence type="ECO:0000256" key="4">
    <source>
        <dbReference type="ARBA" id="ARBA00022659"/>
    </source>
</evidence>
<keyword evidence="9 17" id="KW-1133">Transmembrane helix</keyword>
<dbReference type="PANTHER" id="PTHR10573">
    <property type="entry name" value="INTERLEUKIN-2 RECEPTOR ALPHA CHAIN"/>
    <property type="match status" value="1"/>
</dbReference>
<evidence type="ECO:0000256" key="1">
    <source>
        <dbReference type="ARBA" id="ARBA00002381"/>
    </source>
</evidence>
<feature type="transmembrane region" description="Helical" evidence="17">
    <location>
        <begin position="236"/>
        <end position="258"/>
    </location>
</feature>
<organism evidence="20 21">
    <name type="scientific">Peromyscus maniculatus bairdii</name>
    <name type="common">Prairie deer mouse</name>
    <dbReference type="NCBI Taxonomy" id="230844"/>
    <lineage>
        <taxon>Eukaryota</taxon>
        <taxon>Metazoa</taxon>
        <taxon>Chordata</taxon>
        <taxon>Craniata</taxon>
        <taxon>Vertebrata</taxon>
        <taxon>Euteleostomi</taxon>
        <taxon>Mammalia</taxon>
        <taxon>Eutheria</taxon>
        <taxon>Euarchontoglires</taxon>
        <taxon>Glires</taxon>
        <taxon>Rodentia</taxon>
        <taxon>Myomorpha</taxon>
        <taxon>Muroidea</taxon>
        <taxon>Cricetidae</taxon>
        <taxon>Neotominae</taxon>
        <taxon>Peromyscus</taxon>
    </lineage>
</organism>
<keyword evidence="7" id="KW-0677">Repeat</keyword>
<dbReference type="GO" id="GO:0009897">
    <property type="term" value="C:external side of plasma membrane"/>
    <property type="evidence" value="ECO:0007669"/>
    <property type="project" value="Ensembl"/>
</dbReference>
<reference evidence="20" key="3">
    <citation type="submission" date="2025-09" db="UniProtKB">
        <authorList>
            <consortium name="Ensembl"/>
        </authorList>
    </citation>
    <scope>IDENTIFICATION</scope>
</reference>
<keyword evidence="21" id="KW-1185">Reference proteome</keyword>
<accession>A0A8C8TLR0</accession>
<dbReference type="GO" id="GO:2000561">
    <property type="term" value="P:regulation of CD4-positive, alpha-beta T cell proliferation"/>
    <property type="evidence" value="ECO:0007669"/>
    <property type="project" value="Ensembl"/>
</dbReference>
<dbReference type="GO" id="GO:0042130">
    <property type="term" value="P:negative regulation of T cell proliferation"/>
    <property type="evidence" value="ECO:0007669"/>
    <property type="project" value="Ensembl"/>
</dbReference>
<keyword evidence="4 15" id="KW-0768">Sushi</keyword>
<dbReference type="CDD" id="cd00033">
    <property type="entry name" value="CCP"/>
    <property type="match status" value="1"/>
</dbReference>